<organism evidence="4 5">
    <name type="scientific">Bifidobacterium subtile</name>
    <dbReference type="NCBI Taxonomy" id="77635"/>
    <lineage>
        <taxon>Bacteria</taxon>
        <taxon>Bacillati</taxon>
        <taxon>Actinomycetota</taxon>
        <taxon>Actinomycetes</taxon>
        <taxon>Bifidobacteriales</taxon>
        <taxon>Bifidobacteriaceae</taxon>
        <taxon>Bifidobacterium</taxon>
    </lineage>
</organism>
<feature type="transmembrane region" description="Helical" evidence="2">
    <location>
        <begin position="113"/>
        <end position="140"/>
    </location>
</feature>
<dbReference type="GO" id="GO:0016853">
    <property type="term" value="F:isomerase activity"/>
    <property type="evidence" value="ECO:0007669"/>
    <property type="project" value="UniProtKB-KW"/>
</dbReference>
<feature type="compositionally biased region" description="Polar residues" evidence="1">
    <location>
        <begin position="49"/>
        <end position="59"/>
    </location>
</feature>
<keyword evidence="2" id="KW-0812">Transmembrane</keyword>
<keyword evidence="2" id="KW-0472">Membrane</keyword>
<gene>
    <name evidence="4" type="ORF">BISU_0806</name>
</gene>
<dbReference type="Proteomes" id="UP000029055">
    <property type="component" value="Unassembled WGS sequence"/>
</dbReference>
<evidence type="ECO:0000313" key="4">
    <source>
        <dbReference type="EMBL" id="KFJ04794.1"/>
    </source>
</evidence>
<dbReference type="AlphaFoldDB" id="A0A087EAJ3"/>
<feature type="compositionally biased region" description="Polar residues" evidence="1">
    <location>
        <begin position="19"/>
        <end position="31"/>
    </location>
</feature>
<dbReference type="RefSeq" id="WP_051921996.1">
    <property type="nucleotide sequence ID" value="NZ_CP062939.1"/>
</dbReference>
<comment type="caution">
    <text evidence="4">The sequence shown here is derived from an EMBL/GenBank/DDBJ whole genome shotgun (WGS) entry which is preliminary data.</text>
</comment>
<evidence type="ECO:0000313" key="5">
    <source>
        <dbReference type="Proteomes" id="UP000029055"/>
    </source>
</evidence>
<dbReference type="EMBL" id="JGZR01000003">
    <property type="protein sequence ID" value="KFJ04794.1"/>
    <property type="molecule type" value="Genomic_DNA"/>
</dbReference>
<dbReference type="eggNOG" id="ENOG5033A46">
    <property type="taxonomic scope" value="Bacteria"/>
</dbReference>
<keyword evidence="2" id="KW-1133">Transmembrane helix</keyword>
<feature type="domain" description="DUF4190" evidence="3">
    <location>
        <begin position="117"/>
        <end position="168"/>
    </location>
</feature>
<feature type="transmembrane region" description="Helical" evidence="2">
    <location>
        <begin position="152"/>
        <end position="178"/>
    </location>
</feature>
<keyword evidence="5" id="KW-1185">Reference proteome</keyword>
<name>A0A087EAJ3_9BIFI</name>
<feature type="compositionally biased region" description="Low complexity" evidence="1">
    <location>
        <begin position="32"/>
        <end position="43"/>
    </location>
</feature>
<evidence type="ECO:0000259" key="3">
    <source>
        <dbReference type="Pfam" id="PF13828"/>
    </source>
</evidence>
<feature type="region of interest" description="Disordered" evidence="1">
    <location>
        <begin position="1"/>
        <end position="100"/>
    </location>
</feature>
<dbReference type="STRING" id="77635.BISU_0806"/>
<dbReference type="Pfam" id="PF13828">
    <property type="entry name" value="DUF4190"/>
    <property type="match status" value="1"/>
</dbReference>
<accession>A0A087EAJ3</accession>
<keyword evidence="4" id="KW-0413">Isomerase</keyword>
<dbReference type="InterPro" id="IPR025241">
    <property type="entry name" value="DUF4190"/>
</dbReference>
<evidence type="ECO:0000256" key="2">
    <source>
        <dbReference type="SAM" id="Phobius"/>
    </source>
</evidence>
<evidence type="ECO:0000256" key="1">
    <source>
        <dbReference type="SAM" id="MobiDB-lite"/>
    </source>
</evidence>
<sequence length="243" mass="26099">MTGYNPTPTPQQPYGPDFNQANTSPSNSNAAPQMGQQPGPQQGDYAQTPYPQTSYTGQTPYPPQGPYAQPEQGSGQRNGGYAPYMQTPPQQAYDPRQPYPPQGGYYPPIEQPWNALCIAGFVLSFVFAPAGLVLSIIALVQINRSGERSKGMSIAGIVIGAVGTVASIFMLIGIITAFNNIDNLDSYYDSNGDSSCSPGDYGCDDDQDDEDIGGPYGDTRDIAWNNSSPHGIVWNTVDLRDLQ</sequence>
<proteinExistence type="predicted"/>
<reference evidence="4 5" key="1">
    <citation type="submission" date="2014-03" db="EMBL/GenBank/DDBJ databases">
        <title>Genomics of Bifidobacteria.</title>
        <authorList>
            <person name="Ventura M."/>
            <person name="Milani C."/>
            <person name="Lugli G.A."/>
        </authorList>
    </citation>
    <scope>NUCLEOTIDE SEQUENCE [LARGE SCALE GENOMIC DNA]</scope>
    <source>
        <strain evidence="4 5">LMG 11597</strain>
    </source>
</reference>
<protein>
    <submittedName>
        <fullName evidence="4">Peptidyl-prolyl cis-trans isomerase</fullName>
    </submittedName>
</protein>